<dbReference type="Gramene" id="OMERI08G16880.1">
    <property type="protein sequence ID" value="OMERI08G16880.1"/>
    <property type="gene ID" value="OMERI08G16880"/>
</dbReference>
<feature type="compositionally biased region" description="Basic and acidic residues" evidence="1">
    <location>
        <begin position="1"/>
        <end position="13"/>
    </location>
</feature>
<evidence type="ECO:0000313" key="3">
    <source>
        <dbReference type="Proteomes" id="UP000008021"/>
    </source>
</evidence>
<evidence type="ECO:0000256" key="1">
    <source>
        <dbReference type="SAM" id="MobiDB-lite"/>
    </source>
</evidence>
<evidence type="ECO:0000313" key="2">
    <source>
        <dbReference type="EnsemblPlants" id="OMERI08G16880.1"/>
    </source>
</evidence>
<accession>A0A0E0END7</accession>
<name>A0A0E0END7_9ORYZ</name>
<feature type="compositionally biased region" description="Basic residues" evidence="1">
    <location>
        <begin position="31"/>
        <end position="41"/>
    </location>
</feature>
<feature type="region of interest" description="Disordered" evidence="1">
    <location>
        <begin position="1"/>
        <end position="43"/>
    </location>
</feature>
<proteinExistence type="predicted"/>
<dbReference type="Proteomes" id="UP000008021">
    <property type="component" value="Chromosome 8"/>
</dbReference>
<dbReference type="HOGENOM" id="CLU_171375_0_0_1"/>
<feature type="region of interest" description="Disordered" evidence="1">
    <location>
        <begin position="93"/>
        <end position="125"/>
    </location>
</feature>
<reference evidence="2" key="2">
    <citation type="submission" date="2018-05" db="EMBL/GenBank/DDBJ databases">
        <title>OmerRS3 (Oryza meridionalis Reference Sequence Version 3).</title>
        <authorList>
            <person name="Zhang J."/>
            <person name="Kudrna D."/>
            <person name="Lee S."/>
            <person name="Talag J."/>
            <person name="Welchert J."/>
            <person name="Wing R.A."/>
        </authorList>
    </citation>
    <scope>NUCLEOTIDE SEQUENCE [LARGE SCALE GENOMIC DNA]</scope>
    <source>
        <strain evidence="2">cv. OR44</strain>
    </source>
</reference>
<sequence length="125" mass="13165">MEADLTREARPMEGGRIGVRGTSGGGGRLSARGRGRQWRRQPRCEEELPVDVALSSALEGWPAGDTSAGVPHVGRACVVVEHQCVSRGFAAGERQVKTQSGLGRTDNDPPEGVVVLSHPSRVIAG</sequence>
<dbReference type="AlphaFoldDB" id="A0A0E0END7"/>
<protein>
    <submittedName>
        <fullName evidence="2">Uncharacterized protein</fullName>
    </submittedName>
</protein>
<keyword evidence="3" id="KW-1185">Reference proteome</keyword>
<reference evidence="2" key="1">
    <citation type="submission" date="2015-04" db="UniProtKB">
        <authorList>
            <consortium name="EnsemblPlants"/>
        </authorList>
    </citation>
    <scope>IDENTIFICATION</scope>
</reference>
<organism evidence="2">
    <name type="scientific">Oryza meridionalis</name>
    <dbReference type="NCBI Taxonomy" id="40149"/>
    <lineage>
        <taxon>Eukaryota</taxon>
        <taxon>Viridiplantae</taxon>
        <taxon>Streptophyta</taxon>
        <taxon>Embryophyta</taxon>
        <taxon>Tracheophyta</taxon>
        <taxon>Spermatophyta</taxon>
        <taxon>Magnoliopsida</taxon>
        <taxon>Liliopsida</taxon>
        <taxon>Poales</taxon>
        <taxon>Poaceae</taxon>
        <taxon>BOP clade</taxon>
        <taxon>Oryzoideae</taxon>
        <taxon>Oryzeae</taxon>
        <taxon>Oryzinae</taxon>
        <taxon>Oryza</taxon>
    </lineage>
</organism>
<dbReference type="EnsemblPlants" id="OMERI08G16880.1">
    <property type="protein sequence ID" value="OMERI08G16880.1"/>
    <property type="gene ID" value="OMERI08G16880"/>
</dbReference>
<feature type="compositionally biased region" description="Gly residues" evidence="1">
    <location>
        <begin position="15"/>
        <end position="28"/>
    </location>
</feature>